<dbReference type="PANTHER" id="PTHR43278">
    <property type="entry name" value="NAD(P)H-DEPENDENT FMN-CONTAINING OXIDOREDUCTASE YWQN-RELATED"/>
    <property type="match status" value="1"/>
</dbReference>
<keyword evidence="5" id="KW-1185">Reference proteome</keyword>
<dbReference type="OrthoDB" id="6398207at2"/>
<organism evidence="4 5">
    <name type="scientific">Natranaerobius thermophilus (strain ATCC BAA-1301 / DSM 18059 / JW/NM-WN-LF)</name>
    <dbReference type="NCBI Taxonomy" id="457570"/>
    <lineage>
        <taxon>Bacteria</taxon>
        <taxon>Bacillati</taxon>
        <taxon>Bacillota</taxon>
        <taxon>Clostridia</taxon>
        <taxon>Natranaerobiales</taxon>
        <taxon>Natranaerobiaceae</taxon>
        <taxon>Natranaerobius</taxon>
    </lineage>
</organism>
<dbReference type="eggNOG" id="COG0655">
    <property type="taxonomic scope" value="Bacteria"/>
</dbReference>
<gene>
    <name evidence="4" type="ordered locus">Nther_1561</name>
</gene>
<dbReference type="SUPFAM" id="SSF52218">
    <property type="entry name" value="Flavoproteins"/>
    <property type="match status" value="1"/>
</dbReference>
<name>B2A438_NATTJ</name>
<dbReference type="HOGENOM" id="CLU_050993_4_2_9"/>
<dbReference type="InterPro" id="IPR029039">
    <property type="entry name" value="Flavoprotein-like_sf"/>
</dbReference>
<evidence type="ECO:0000259" key="3">
    <source>
        <dbReference type="Pfam" id="PF03358"/>
    </source>
</evidence>
<dbReference type="AlphaFoldDB" id="B2A438"/>
<keyword evidence="1" id="KW-0285">Flavoprotein</keyword>
<feature type="domain" description="NADPH-dependent FMN reductase-like" evidence="3">
    <location>
        <begin position="1"/>
        <end position="129"/>
    </location>
</feature>
<dbReference type="InterPro" id="IPR051796">
    <property type="entry name" value="ISF_SsuE-like"/>
</dbReference>
<dbReference type="FunCoup" id="B2A438">
    <property type="interactions" value="5"/>
</dbReference>
<dbReference type="EMBL" id="CP001034">
    <property type="protein sequence ID" value="ACB85138.1"/>
    <property type="molecule type" value="Genomic_DNA"/>
</dbReference>
<dbReference type="Gene3D" id="3.40.50.360">
    <property type="match status" value="1"/>
</dbReference>
<accession>B2A438</accession>
<dbReference type="InParanoid" id="B2A438"/>
<evidence type="ECO:0000313" key="5">
    <source>
        <dbReference type="Proteomes" id="UP000001683"/>
    </source>
</evidence>
<dbReference type="Pfam" id="PF03358">
    <property type="entry name" value="FMN_red"/>
    <property type="match status" value="1"/>
</dbReference>
<protein>
    <submittedName>
        <fullName evidence="4">NADPH-dependent FMN reductase</fullName>
    </submittedName>
</protein>
<proteinExistence type="predicted"/>
<reference evidence="4 5" key="2">
    <citation type="journal article" date="2011" name="J. Bacteriol.">
        <title>Complete genome sequence of the anaerobic, halophilic alkalithermophile Natranaerobius thermophilus JW/NM-WN-LF.</title>
        <authorList>
            <person name="Zhao B."/>
            <person name="Mesbah N.M."/>
            <person name="Dalin E."/>
            <person name="Goodwin L."/>
            <person name="Nolan M."/>
            <person name="Pitluck S."/>
            <person name="Chertkov O."/>
            <person name="Brettin T.S."/>
            <person name="Han J."/>
            <person name="Larimer F.W."/>
            <person name="Land M.L."/>
            <person name="Hauser L."/>
            <person name="Kyrpides N."/>
            <person name="Wiegel J."/>
        </authorList>
    </citation>
    <scope>NUCLEOTIDE SEQUENCE [LARGE SCALE GENOMIC DNA]</scope>
    <source>
        <strain evidence="5">ATCC BAA-1301 / DSM 18059 / JW/NM-WN-LF</strain>
    </source>
</reference>
<evidence type="ECO:0000256" key="1">
    <source>
        <dbReference type="ARBA" id="ARBA00022630"/>
    </source>
</evidence>
<dbReference type="KEGG" id="nth:Nther_1561"/>
<evidence type="ECO:0000256" key="2">
    <source>
        <dbReference type="ARBA" id="ARBA00022643"/>
    </source>
</evidence>
<reference evidence="4 5" key="1">
    <citation type="submission" date="2008-04" db="EMBL/GenBank/DDBJ databases">
        <title>Complete sequence of chromosome of Natranaerobius thermophilus JW/NM-WN-LF.</title>
        <authorList>
            <consortium name="US DOE Joint Genome Institute"/>
            <person name="Copeland A."/>
            <person name="Lucas S."/>
            <person name="Lapidus A."/>
            <person name="Glavina del Rio T."/>
            <person name="Dalin E."/>
            <person name="Tice H."/>
            <person name="Bruce D."/>
            <person name="Goodwin L."/>
            <person name="Pitluck S."/>
            <person name="Chertkov O."/>
            <person name="Brettin T."/>
            <person name="Detter J.C."/>
            <person name="Han C."/>
            <person name="Kuske C.R."/>
            <person name="Schmutz J."/>
            <person name="Larimer F."/>
            <person name="Land M."/>
            <person name="Hauser L."/>
            <person name="Kyrpides N."/>
            <person name="Lykidis A."/>
            <person name="Mesbah N.M."/>
            <person name="Wiegel J."/>
        </authorList>
    </citation>
    <scope>NUCLEOTIDE SEQUENCE [LARGE SCALE GENOMIC DNA]</scope>
    <source>
        <strain evidence="5">ATCC BAA-1301 / DSM 18059 / JW/NM-WN-LF</strain>
    </source>
</reference>
<dbReference type="RefSeq" id="WP_012448008.1">
    <property type="nucleotide sequence ID" value="NC_010718.1"/>
</dbReference>
<keyword evidence="2" id="KW-0288">FMN</keyword>
<dbReference type="InterPro" id="IPR005025">
    <property type="entry name" value="FMN_Rdtase-like_dom"/>
</dbReference>
<sequence>MKILGVVGSKRKNGNTSILVQEALKPFESEDIETELIYIDNYNFRGCNGCEGCQDTYKCVIDDDMQKIYPKITASDAIILGSPAYFYNVSGDMKTFIDRLYCFEAFSKDDRSVWMSINEVLGVKYAAVVAVCEQKKVEDMGYTAEVLEKSLEALSYRVVSSVKAINLFSTGEASKDEKALKEAKVAGEKLLKTLELRQKIAKQLNN</sequence>
<dbReference type="GO" id="GO:0016491">
    <property type="term" value="F:oxidoreductase activity"/>
    <property type="evidence" value="ECO:0007669"/>
    <property type="project" value="InterPro"/>
</dbReference>
<evidence type="ECO:0000313" key="4">
    <source>
        <dbReference type="EMBL" id="ACB85138.1"/>
    </source>
</evidence>
<dbReference type="Proteomes" id="UP000001683">
    <property type="component" value="Chromosome"/>
</dbReference>
<dbReference type="PANTHER" id="PTHR43278:SF1">
    <property type="entry name" value="IRON-SULFUR FLAVOPROTEIN MJ1083"/>
    <property type="match status" value="1"/>
</dbReference>